<keyword evidence="1" id="KW-0479">Metal-binding</keyword>
<dbReference type="GO" id="GO:0008270">
    <property type="term" value="F:zinc ion binding"/>
    <property type="evidence" value="ECO:0007669"/>
    <property type="project" value="InterPro"/>
</dbReference>
<feature type="compositionally biased region" description="Acidic residues" evidence="3">
    <location>
        <begin position="124"/>
        <end position="134"/>
    </location>
</feature>
<evidence type="ECO:0000256" key="3">
    <source>
        <dbReference type="SAM" id="MobiDB-lite"/>
    </source>
</evidence>
<proteinExistence type="predicted"/>
<accession>A0A097EEU6</accession>
<evidence type="ECO:0000313" key="6">
    <source>
        <dbReference type="Proteomes" id="UP000033200"/>
    </source>
</evidence>
<dbReference type="InterPro" id="IPR014905">
    <property type="entry name" value="HIRAN"/>
</dbReference>
<sequence>MQELTLAVVGIDFANADGSNRRSETMMTLPGEPVALVPEPKNKHDGNAIAVIGPRGVQLGYLSAERAPYVGMRLGRGEAVAAIFQGMDGNAAYIRLRFGGGQPTLPTPSAPARRSAPYDPDAFYPDDDGPEWGA</sequence>
<dbReference type="Gene3D" id="3.30.70.2330">
    <property type="match status" value="1"/>
</dbReference>
<dbReference type="GO" id="GO:0016818">
    <property type="term" value="F:hydrolase activity, acting on acid anhydrides, in phosphorus-containing anhydrides"/>
    <property type="evidence" value="ECO:0007669"/>
    <property type="project" value="InterPro"/>
</dbReference>
<dbReference type="Pfam" id="PF08797">
    <property type="entry name" value="HIRAN"/>
    <property type="match status" value="1"/>
</dbReference>
<dbReference type="EMBL" id="CP009571">
    <property type="protein sequence ID" value="AIT06097.1"/>
    <property type="molecule type" value="Genomic_DNA"/>
</dbReference>
<gene>
    <name evidence="5" type="ORF">MC45_06500</name>
</gene>
<evidence type="ECO:0000259" key="4">
    <source>
        <dbReference type="Pfam" id="PF08797"/>
    </source>
</evidence>
<dbReference type="eggNOG" id="ENOG502ZKGT">
    <property type="taxonomic scope" value="Bacteria"/>
</dbReference>
<feature type="domain" description="HIRAN" evidence="4">
    <location>
        <begin position="16"/>
        <end position="67"/>
    </location>
</feature>
<name>A0A097EEU6_9SPHN</name>
<keyword evidence="6" id="KW-1185">Reference proteome</keyword>
<feature type="region of interest" description="Disordered" evidence="3">
    <location>
        <begin position="100"/>
        <end position="134"/>
    </location>
</feature>
<evidence type="ECO:0000256" key="2">
    <source>
        <dbReference type="ARBA" id="ARBA00022801"/>
    </source>
</evidence>
<dbReference type="HOGENOM" id="CLU_157291_0_0_5"/>
<evidence type="ECO:0000313" key="5">
    <source>
        <dbReference type="EMBL" id="AIT06097.1"/>
    </source>
</evidence>
<feature type="compositionally biased region" description="Low complexity" evidence="3">
    <location>
        <begin position="110"/>
        <end position="123"/>
    </location>
</feature>
<dbReference type="GO" id="GO:0003676">
    <property type="term" value="F:nucleic acid binding"/>
    <property type="evidence" value="ECO:0007669"/>
    <property type="project" value="InterPro"/>
</dbReference>
<protein>
    <recommendedName>
        <fullName evidence="4">HIRAN domain-containing protein</fullName>
    </recommendedName>
</protein>
<dbReference type="Proteomes" id="UP000033200">
    <property type="component" value="Chromosome"/>
</dbReference>
<dbReference type="RefSeq" id="WP_038660972.1">
    <property type="nucleotide sequence ID" value="NZ_CP009571.1"/>
</dbReference>
<dbReference type="AlphaFoldDB" id="A0A097EEU6"/>
<keyword evidence="2" id="KW-0378">Hydrolase</keyword>
<evidence type="ECO:0000256" key="1">
    <source>
        <dbReference type="ARBA" id="ARBA00022723"/>
    </source>
</evidence>
<dbReference type="KEGG" id="stax:MC45_06500"/>
<organism evidence="5 6">
    <name type="scientific">Sphingomonas taxi</name>
    <dbReference type="NCBI Taxonomy" id="1549858"/>
    <lineage>
        <taxon>Bacteria</taxon>
        <taxon>Pseudomonadati</taxon>
        <taxon>Pseudomonadota</taxon>
        <taxon>Alphaproteobacteria</taxon>
        <taxon>Sphingomonadales</taxon>
        <taxon>Sphingomonadaceae</taxon>
        <taxon>Sphingomonas</taxon>
    </lineage>
</organism>
<reference evidence="5 6" key="1">
    <citation type="submission" date="2014-09" db="EMBL/GenBank/DDBJ databases">
        <title>Using Illumina technology Improving SMRT sequencing Genome Assembly by RASTools.</title>
        <authorList>
            <person name="Zhou Y."/>
            <person name="Ma T."/>
            <person name="Liu T."/>
        </authorList>
    </citation>
    <scope>NUCLEOTIDE SEQUENCE [LARGE SCALE GENOMIC DNA]</scope>
    <source>
        <strain evidence="5 6">ATCC 55669</strain>
    </source>
</reference>